<dbReference type="InterPro" id="IPR018920">
    <property type="entry name" value="EssA/YueC"/>
</dbReference>
<dbReference type="OrthoDB" id="2437241at2"/>
<keyword evidence="6 8" id="KW-0472">Membrane</keyword>
<dbReference type="NCBIfam" id="TIGR03927">
    <property type="entry name" value="T7SS_EssA_Firm"/>
    <property type="match status" value="1"/>
</dbReference>
<dbReference type="GO" id="GO:0005886">
    <property type="term" value="C:plasma membrane"/>
    <property type="evidence" value="ECO:0007669"/>
    <property type="project" value="UniProtKB-SubCell"/>
</dbReference>
<gene>
    <name evidence="10" type="ORF">GS18_0216265</name>
</gene>
<evidence type="ECO:0000313" key="10">
    <source>
        <dbReference type="EMBL" id="KEZ48969.1"/>
    </source>
</evidence>
<comment type="subcellular location">
    <subcellularLocation>
        <location evidence="1">Cell membrane</location>
        <topology evidence="1">Single-pass membrane protein</topology>
    </subcellularLocation>
</comment>
<evidence type="ECO:0000313" key="11">
    <source>
        <dbReference type="Proteomes" id="UP000028549"/>
    </source>
</evidence>
<evidence type="ECO:0000256" key="3">
    <source>
        <dbReference type="ARBA" id="ARBA00022475"/>
    </source>
</evidence>
<sequence length="163" mass="18231">MTCRTLSAAALLLCLLLSGGTAVLAETDLNQLDPNVYEEKERKENTEYLHEKGLYEKRKEIPEEQKDLTFQKPGRDAEDELKDRLFTQYTKENNTIKSKAEQMGLFSESTDQASGTISTEEEQQQSGNTGLLMTYILLIAVGVLLIIGILIPKMTQSKKADAI</sequence>
<evidence type="ECO:0008006" key="12">
    <source>
        <dbReference type="Google" id="ProtNLM"/>
    </source>
</evidence>
<feature type="compositionally biased region" description="Polar residues" evidence="7">
    <location>
        <begin position="107"/>
        <end position="125"/>
    </location>
</feature>
<evidence type="ECO:0000256" key="7">
    <source>
        <dbReference type="SAM" id="MobiDB-lite"/>
    </source>
</evidence>
<evidence type="ECO:0000256" key="6">
    <source>
        <dbReference type="ARBA" id="ARBA00023136"/>
    </source>
</evidence>
<proteinExistence type="inferred from homology"/>
<keyword evidence="4 8" id="KW-0812">Transmembrane</keyword>
<dbReference type="AlphaFoldDB" id="A0A084GNQ7"/>
<evidence type="ECO:0000256" key="9">
    <source>
        <dbReference type="SAM" id="SignalP"/>
    </source>
</evidence>
<dbReference type="Pfam" id="PF10661">
    <property type="entry name" value="EssA"/>
    <property type="match status" value="1"/>
</dbReference>
<evidence type="ECO:0000256" key="4">
    <source>
        <dbReference type="ARBA" id="ARBA00022692"/>
    </source>
</evidence>
<feature type="chain" id="PRO_5001775935" description="Type VII secretion protein EssA" evidence="9">
    <location>
        <begin position="26"/>
        <end position="163"/>
    </location>
</feature>
<evidence type="ECO:0000256" key="2">
    <source>
        <dbReference type="ARBA" id="ARBA00008570"/>
    </source>
</evidence>
<evidence type="ECO:0000256" key="1">
    <source>
        <dbReference type="ARBA" id="ARBA00004162"/>
    </source>
</evidence>
<keyword evidence="11" id="KW-1185">Reference proteome</keyword>
<dbReference type="STRING" id="246786.GS18_0216265"/>
<reference evidence="10 11" key="1">
    <citation type="journal article" date="2005" name="Int. J. Syst. Evol. Microbiol.">
        <title>Bacillus cibi sp. nov., isolated from jeotgal, a traditional Korean fermented seafood.</title>
        <authorList>
            <person name="Yoon J.H."/>
            <person name="Lee C.H."/>
            <person name="Oh T.K."/>
        </authorList>
    </citation>
    <scope>NUCLEOTIDE SEQUENCE [LARGE SCALE GENOMIC DNA]</scope>
    <source>
        <strain evidence="10 11">DSM 16189</strain>
    </source>
</reference>
<evidence type="ECO:0000256" key="8">
    <source>
        <dbReference type="SAM" id="Phobius"/>
    </source>
</evidence>
<accession>A0A084GNQ7</accession>
<dbReference type="RefSeq" id="WP_029566539.1">
    <property type="nucleotide sequence ID" value="NZ_JNVC02000013.1"/>
</dbReference>
<feature type="region of interest" description="Disordered" evidence="7">
    <location>
        <begin position="100"/>
        <end position="125"/>
    </location>
</feature>
<protein>
    <recommendedName>
        <fullName evidence="12">Type VII secretion protein EssA</fullName>
    </recommendedName>
</protein>
<dbReference type="EMBL" id="JNVC02000013">
    <property type="protein sequence ID" value="KEZ48969.1"/>
    <property type="molecule type" value="Genomic_DNA"/>
</dbReference>
<feature type="transmembrane region" description="Helical" evidence="8">
    <location>
        <begin position="132"/>
        <end position="151"/>
    </location>
</feature>
<dbReference type="Proteomes" id="UP000028549">
    <property type="component" value="Unassembled WGS sequence"/>
</dbReference>
<evidence type="ECO:0000256" key="5">
    <source>
        <dbReference type="ARBA" id="ARBA00022989"/>
    </source>
</evidence>
<organism evidence="10 11">
    <name type="scientific">Metabacillus indicus</name>
    <name type="common">Bacillus indicus</name>
    <dbReference type="NCBI Taxonomy" id="246786"/>
    <lineage>
        <taxon>Bacteria</taxon>
        <taxon>Bacillati</taxon>
        <taxon>Bacillota</taxon>
        <taxon>Bacilli</taxon>
        <taxon>Bacillales</taxon>
        <taxon>Bacillaceae</taxon>
        <taxon>Metabacillus</taxon>
    </lineage>
</organism>
<keyword evidence="5 8" id="KW-1133">Transmembrane helix</keyword>
<feature type="signal peptide" evidence="9">
    <location>
        <begin position="1"/>
        <end position="25"/>
    </location>
</feature>
<keyword evidence="9" id="KW-0732">Signal</keyword>
<comment type="similarity">
    <text evidence="2">Belongs to the EssA family.</text>
</comment>
<dbReference type="InterPro" id="IPR034026">
    <property type="entry name" value="EssA"/>
</dbReference>
<comment type="caution">
    <text evidence="10">The sequence shown here is derived from an EMBL/GenBank/DDBJ whole genome shotgun (WGS) entry which is preliminary data.</text>
</comment>
<name>A0A084GNQ7_METID</name>
<keyword evidence="3" id="KW-1003">Cell membrane</keyword>